<gene>
    <name evidence="2" type="ORF">HNP77_001887</name>
</gene>
<dbReference type="Proteomes" id="UP000578697">
    <property type="component" value="Unassembled WGS sequence"/>
</dbReference>
<keyword evidence="1" id="KW-0472">Membrane</keyword>
<organism evidence="2 3">
    <name type="scientific">Treponema rectale</name>
    <dbReference type="NCBI Taxonomy" id="744512"/>
    <lineage>
        <taxon>Bacteria</taxon>
        <taxon>Pseudomonadati</taxon>
        <taxon>Spirochaetota</taxon>
        <taxon>Spirochaetia</taxon>
        <taxon>Spirochaetales</taxon>
        <taxon>Treponemataceae</taxon>
        <taxon>Treponema</taxon>
    </lineage>
</organism>
<feature type="transmembrane region" description="Helical" evidence="1">
    <location>
        <begin position="163"/>
        <end position="179"/>
    </location>
</feature>
<keyword evidence="1" id="KW-1133">Transmembrane helix</keyword>
<reference evidence="2 3" key="1">
    <citation type="submission" date="2020-08" db="EMBL/GenBank/DDBJ databases">
        <title>Genomic Encyclopedia of Type Strains, Phase IV (KMG-IV): sequencing the most valuable type-strain genomes for metagenomic binning, comparative biology and taxonomic classification.</title>
        <authorList>
            <person name="Goeker M."/>
        </authorList>
    </citation>
    <scope>NUCLEOTIDE SEQUENCE [LARGE SCALE GENOMIC DNA]</scope>
    <source>
        <strain evidence="2 3">DSM 103679</strain>
    </source>
</reference>
<sequence length="276" mass="31218">MTLNTRNRILIFINCITIVFFILNLIFYFVCAAKGLIRFPDSKVVRDVYILGLNKLFTPSITAVCLSILMFSFAAALESILILRIFEKTQALEVIFFMVFICSCFAEQSRILLAAMPSVQGNRLTFEIVTRLVVASRILAPLSLFFSTVFFEWDQRQNILRNVLIMVLVSATLGVYYPLNTEIRTSILTLGWGFPSVLATVRIVFVLGAVSSLIYYSVVKGSSDYIRILVGLIVLSSGYFFLCGADNYVIFIAGTALFAFGSFRYMKGLHHLYKWR</sequence>
<feature type="transmembrane region" description="Helical" evidence="1">
    <location>
        <begin position="199"/>
        <end position="218"/>
    </location>
</feature>
<feature type="transmembrane region" description="Helical" evidence="1">
    <location>
        <begin position="95"/>
        <end position="116"/>
    </location>
</feature>
<keyword evidence="3" id="KW-1185">Reference proteome</keyword>
<evidence type="ECO:0000256" key="1">
    <source>
        <dbReference type="SAM" id="Phobius"/>
    </source>
</evidence>
<keyword evidence="1" id="KW-0812">Transmembrane</keyword>
<feature type="transmembrane region" description="Helical" evidence="1">
    <location>
        <begin position="248"/>
        <end position="266"/>
    </location>
</feature>
<evidence type="ECO:0000313" key="3">
    <source>
        <dbReference type="Proteomes" id="UP000578697"/>
    </source>
</evidence>
<evidence type="ECO:0000313" key="2">
    <source>
        <dbReference type="EMBL" id="MBB5219505.1"/>
    </source>
</evidence>
<protein>
    <submittedName>
        <fullName evidence="2">Uncharacterized protein</fullName>
    </submittedName>
</protein>
<feature type="transmembrane region" description="Helical" evidence="1">
    <location>
        <begin position="57"/>
        <end position="83"/>
    </location>
</feature>
<feature type="transmembrane region" description="Helical" evidence="1">
    <location>
        <begin position="128"/>
        <end position="151"/>
    </location>
</feature>
<comment type="caution">
    <text evidence="2">The sequence shown here is derived from an EMBL/GenBank/DDBJ whole genome shotgun (WGS) entry which is preliminary data.</text>
</comment>
<feature type="transmembrane region" description="Helical" evidence="1">
    <location>
        <begin position="225"/>
        <end position="242"/>
    </location>
</feature>
<name>A0A840SFJ6_9SPIR</name>
<dbReference type="RefSeq" id="WP_184652934.1">
    <property type="nucleotide sequence ID" value="NZ_JACHFR010000003.1"/>
</dbReference>
<dbReference type="EMBL" id="JACHFR010000003">
    <property type="protein sequence ID" value="MBB5219505.1"/>
    <property type="molecule type" value="Genomic_DNA"/>
</dbReference>
<dbReference type="AlphaFoldDB" id="A0A840SFJ6"/>
<proteinExistence type="predicted"/>
<feature type="transmembrane region" description="Helical" evidence="1">
    <location>
        <begin position="12"/>
        <end position="37"/>
    </location>
</feature>
<accession>A0A840SFJ6</accession>